<dbReference type="Proteomes" id="UP001370490">
    <property type="component" value="Unassembled WGS sequence"/>
</dbReference>
<evidence type="ECO:0000313" key="4">
    <source>
        <dbReference type="Proteomes" id="UP001370490"/>
    </source>
</evidence>
<proteinExistence type="predicted"/>
<comment type="caution">
    <text evidence="3">The sequence shown here is derived from an EMBL/GenBank/DDBJ whole genome shotgun (WGS) entry which is preliminary data.</text>
</comment>
<feature type="domain" description="PARP catalytic" evidence="2">
    <location>
        <begin position="1"/>
        <end position="150"/>
    </location>
</feature>
<name>A0AAN8VSX8_9MAGN</name>
<dbReference type="GO" id="GO:0003950">
    <property type="term" value="F:NAD+ poly-ADP-ribosyltransferase activity"/>
    <property type="evidence" value="ECO:0007669"/>
    <property type="project" value="InterPro"/>
</dbReference>
<dbReference type="EMBL" id="JBAMMX010000008">
    <property type="protein sequence ID" value="KAK6935466.1"/>
    <property type="molecule type" value="Genomic_DNA"/>
</dbReference>
<accession>A0AAN8VSX8</accession>
<keyword evidence="1" id="KW-0472">Membrane</keyword>
<sequence length="150" mass="17043">MQENIEVVSIYKNLHSNFTTQARIQSFRIFAEAVSNKCGGNPNIRYAWYGTSTTEIRQIMSDGFNLCGRHENFEAYGCGLQLSPANFSIVSAFSAVSEQDRLRHVMLCRIILGNMKAVQSRIQLFVFFVRFLLFLGVWESIICSPKNSLS</sequence>
<gene>
    <name evidence="3" type="ORF">RJ641_035621</name>
</gene>
<evidence type="ECO:0000259" key="2">
    <source>
        <dbReference type="PROSITE" id="PS51059"/>
    </source>
</evidence>
<keyword evidence="4" id="KW-1185">Reference proteome</keyword>
<dbReference type="PROSITE" id="PS51059">
    <property type="entry name" value="PARP_CATALYTIC"/>
    <property type="match status" value="1"/>
</dbReference>
<dbReference type="InterPro" id="IPR012317">
    <property type="entry name" value="Poly(ADP-ribose)pol_cat_dom"/>
</dbReference>
<evidence type="ECO:0000256" key="1">
    <source>
        <dbReference type="SAM" id="Phobius"/>
    </source>
</evidence>
<dbReference type="PANTHER" id="PTHR32263:SF12">
    <property type="entry name" value="INACTIVE POLY [ADP-RIBOSE] POLYMERASE SRO4-RELATED"/>
    <property type="match status" value="1"/>
</dbReference>
<dbReference type="AlphaFoldDB" id="A0AAN8VSX8"/>
<protein>
    <submittedName>
        <fullName evidence="3">Poly(ADP-ribose) polymerase, catalytic domain</fullName>
    </submittedName>
</protein>
<organism evidence="3 4">
    <name type="scientific">Dillenia turbinata</name>
    <dbReference type="NCBI Taxonomy" id="194707"/>
    <lineage>
        <taxon>Eukaryota</taxon>
        <taxon>Viridiplantae</taxon>
        <taxon>Streptophyta</taxon>
        <taxon>Embryophyta</taxon>
        <taxon>Tracheophyta</taxon>
        <taxon>Spermatophyta</taxon>
        <taxon>Magnoliopsida</taxon>
        <taxon>eudicotyledons</taxon>
        <taxon>Gunneridae</taxon>
        <taxon>Pentapetalae</taxon>
        <taxon>Dilleniales</taxon>
        <taxon>Dilleniaceae</taxon>
        <taxon>Dillenia</taxon>
    </lineage>
</organism>
<reference evidence="3 4" key="1">
    <citation type="submission" date="2023-12" db="EMBL/GenBank/DDBJ databases">
        <title>A high-quality genome assembly for Dillenia turbinata (Dilleniales).</title>
        <authorList>
            <person name="Chanderbali A."/>
        </authorList>
    </citation>
    <scope>NUCLEOTIDE SEQUENCE [LARGE SCALE GENOMIC DNA]</scope>
    <source>
        <strain evidence="3">LSX21</strain>
        <tissue evidence="3">Leaf</tissue>
    </source>
</reference>
<feature type="transmembrane region" description="Helical" evidence="1">
    <location>
        <begin position="124"/>
        <end position="142"/>
    </location>
</feature>
<evidence type="ECO:0000313" key="3">
    <source>
        <dbReference type="EMBL" id="KAK6935466.1"/>
    </source>
</evidence>
<dbReference type="InterPro" id="IPR044964">
    <property type="entry name" value="RCD1/SRO1-5"/>
</dbReference>
<dbReference type="SUPFAM" id="SSF56399">
    <property type="entry name" value="ADP-ribosylation"/>
    <property type="match status" value="1"/>
</dbReference>
<dbReference type="PANTHER" id="PTHR32263">
    <property type="entry name" value="INACTIVE POLY [ADP-RIBOSE] POLYMERASE SRO4-RELATED"/>
    <property type="match status" value="1"/>
</dbReference>
<keyword evidence="1" id="KW-0812">Transmembrane</keyword>
<keyword evidence="1" id="KW-1133">Transmembrane helix</keyword>
<dbReference type="Gene3D" id="3.90.228.10">
    <property type="match status" value="1"/>
</dbReference>